<evidence type="ECO:0000313" key="2">
    <source>
        <dbReference type="Proteomes" id="UP000308744"/>
    </source>
</evidence>
<dbReference type="Proteomes" id="UP000308744">
    <property type="component" value="Unassembled WGS sequence"/>
</dbReference>
<keyword evidence="2" id="KW-1185">Reference proteome</keyword>
<comment type="caution">
    <text evidence="1">The sequence shown here is derived from an EMBL/GenBank/DDBJ whole genome shotgun (WGS) entry which is preliminary data.</text>
</comment>
<dbReference type="EMBL" id="SZPU01000065">
    <property type="protein sequence ID" value="TKI65287.1"/>
    <property type="molecule type" value="Genomic_DNA"/>
</dbReference>
<sequence length="131" mass="15299">MIYQVKCKTCNKLLDQVTEPNIEVECMACIENNLDIEVVTAPKEIGFFTMENKWTIPHNYLIENLNGLQFLIHRELAISEIDKYEEDRIFVYKSQKYLSTIARVSSREEAKSIIKSIWKSFSDTNNKKDGN</sequence>
<proteinExistence type="predicted"/>
<dbReference type="RefSeq" id="WP_107896539.1">
    <property type="nucleotide sequence ID" value="NZ_PYWM01000021.1"/>
</dbReference>
<evidence type="ECO:0000313" key="1">
    <source>
        <dbReference type="EMBL" id="TKI65287.1"/>
    </source>
</evidence>
<dbReference type="AlphaFoldDB" id="A0A4U2YUS9"/>
<name>A0A4U2YUS9_9BACI</name>
<accession>A0A4U2YUS9</accession>
<protein>
    <submittedName>
        <fullName evidence="1">YigZ family protein</fullName>
    </submittedName>
</protein>
<reference evidence="1 2" key="1">
    <citation type="submission" date="2019-04" db="EMBL/GenBank/DDBJ databases">
        <title>Lysinibacillus genome sequencing.</title>
        <authorList>
            <person name="Dunlap C."/>
        </authorList>
    </citation>
    <scope>NUCLEOTIDE SEQUENCE [LARGE SCALE GENOMIC DNA]</scope>
    <source>
        <strain evidence="1 2">CCTCC AB 2010389</strain>
    </source>
</reference>
<gene>
    <name evidence="1" type="ORF">FC756_17010</name>
</gene>
<organism evidence="1 2">
    <name type="scientific">Lysinibacillus mangiferihumi</name>
    <dbReference type="NCBI Taxonomy" id="1130819"/>
    <lineage>
        <taxon>Bacteria</taxon>
        <taxon>Bacillati</taxon>
        <taxon>Bacillota</taxon>
        <taxon>Bacilli</taxon>
        <taxon>Bacillales</taxon>
        <taxon>Bacillaceae</taxon>
        <taxon>Lysinibacillus</taxon>
    </lineage>
</organism>